<feature type="region of interest" description="Disordered" evidence="1">
    <location>
        <begin position="25"/>
        <end position="50"/>
    </location>
</feature>
<accession>A0A2T7NX36</accession>
<dbReference type="EMBL" id="PZQS01000008">
    <property type="protein sequence ID" value="PVD25733.1"/>
    <property type="molecule type" value="Genomic_DNA"/>
</dbReference>
<evidence type="ECO:0000313" key="2">
    <source>
        <dbReference type="EMBL" id="PVD25733.1"/>
    </source>
</evidence>
<reference evidence="2 3" key="1">
    <citation type="submission" date="2018-04" db="EMBL/GenBank/DDBJ databases">
        <title>The genome of golden apple snail Pomacea canaliculata provides insight into stress tolerance and invasive adaptation.</title>
        <authorList>
            <person name="Liu C."/>
            <person name="Liu B."/>
            <person name="Ren Y."/>
            <person name="Zhang Y."/>
            <person name="Wang H."/>
            <person name="Li S."/>
            <person name="Jiang F."/>
            <person name="Yin L."/>
            <person name="Zhang G."/>
            <person name="Qian W."/>
            <person name="Fan W."/>
        </authorList>
    </citation>
    <scope>NUCLEOTIDE SEQUENCE [LARGE SCALE GENOMIC DNA]</scope>
    <source>
        <strain evidence="2">SZHN2017</strain>
        <tissue evidence="2">Muscle</tissue>
    </source>
</reference>
<organism evidence="2 3">
    <name type="scientific">Pomacea canaliculata</name>
    <name type="common">Golden apple snail</name>
    <dbReference type="NCBI Taxonomy" id="400727"/>
    <lineage>
        <taxon>Eukaryota</taxon>
        <taxon>Metazoa</taxon>
        <taxon>Spiralia</taxon>
        <taxon>Lophotrochozoa</taxon>
        <taxon>Mollusca</taxon>
        <taxon>Gastropoda</taxon>
        <taxon>Caenogastropoda</taxon>
        <taxon>Architaenioglossa</taxon>
        <taxon>Ampullarioidea</taxon>
        <taxon>Ampullariidae</taxon>
        <taxon>Pomacea</taxon>
    </lineage>
</organism>
<sequence>MCRALPERSENSFLFTSSFREGRFPNIHRSGGSGCEEEEEEQEEEGEGGFAASVATVVKDERELKGMFVEALSCMDAGLKWLNGGNEEN</sequence>
<dbReference type="Proteomes" id="UP000245119">
    <property type="component" value="Linkage Group LG8"/>
</dbReference>
<dbReference type="AlphaFoldDB" id="A0A2T7NX36"/>
<protein>
    <submittedName>
        <fullName evidence="2">Uncharacterized protein</fullName>
    </submittedName>
</protein>
<proteinExistence type="predicted"/>
<feature type="compositionally biased region" description="Acidic residues" evidence="1">
    <location>
        <begin position="35"/>
        <end position="47"/>
    </location>
</feature>
<evidence type="ECO:0000313" key="3">
    <source>
        <dbReference type="Proteomes" id="UP000245119"/>
    </source>
</evidence>
<name>A0A2T7NX36_POMCA</name>
<keyword evidence="3" id="KW-1185">Reference proteome</keyword>
<evidence type="ECO:0000256" key="1">
    <source>
        <dbReference type="SAM" id="MobiDB-lite"/>
    </source>
</evidence>
<comment type="caution">
    <text evidence="2">The sequence shown here is derived from an EMBL/GenBank/DDBJ whole genome shotgun (WGS) entry which is preliminary data.</text>
</comment>
<gene>
    <name evidence="2" type="ORF">C0Q70_13393</name>
</gene>